<feature type="compositionally biased region" description="Low complexity" evidence="1">
    <location>
        <begin position="51"/>
        <end position="60"/>
    </location>
</feature>
<dbReference type="InterPro" id="IPR040554">
    <property type="entry name" value="KPWE_PEX14_dom"/>
</dbReference>
<feature type="compositionally biased region" description="Polar residues" evidence="1">
    <location>
        <begin position="35"/>
        <end position="49"/>
    </location>
</feature>
<reference evidence="3" key="1">
    <citation type="submission" date="2025-08" db="UniProtKB">
        <authorList>
            <consortium name="Ensembl"/>
        </authorList>
    </citation>
    <scope>IDENTIFICATION</scope>
</reference>
<evidence type="ECO:0000259" key="2">
    <source>
        <dbReference type="Pfam" id="PF17733"/>
    </source>
</evidence>
<sequence length="149" mass="15524">MFSSAPRSLGRLVRSTPPFTSSDGGCTHPSRKRSGSTSAMEPSDSQSGTGAAPAPADSASASVTLAQLLQLVQQGWGLPGLERRHVVATLGEPTASRLPRRPKPWEASGSADDPVPPFQTRGHRPDDPPYGQRTLLEEPGSGETATAPS</sequence>
<dbReference type="Ensembl" id="ENSMMNT00015018348.1">
    <property type="protein sequence ID" value="ENSMMNP00015016716.1"/>
    <property type="gene ID" value="ENSMMNG00015012315.1"/>
</dbReference>
<accession>A0A8C6BHN3</accession>
<evidence type="ECO:0000313" key="4">
    <source>
        <dbReference type="Proteomes" id="UP000694561"/>
    </source>
</evidence>
<evidence type="ECO:0000256" key="1">
    <source>
        <dbReference type="SAM" id="MobiDB-lite"/>
    </source>
</evidence>
<dbReference type="GeneTree" id="ENSGT00940000167232"/>
<feature type="region of interest" description="Disordered" evidence="1">
    <location>
        <begin position="1"/>
        <end position="60"/>
    </location>
</feature>
<dbReference type="Proteomes" id="UP000694561">
    <property type="component" value="Unplaced"/>
</dbReference>
<dbReference type="AlphaFoldDB" id="A0A8C6BHN3"/>
<feature type="domain" description="Peroxisomal membrane protein PEX14-like KPWE" evidence="2">
    <location>
        <begin position="62"/>
        <end position="106"/>
    </location>
</feature>
<protein>
    <recommendedName>
        <fullName evidence="2">Peroxisomal membrane protein PEX14-like KPWE domain-containing protein</fullName>
    </recommendedName>
</protein>
<gene>
    <name evidence="3" type="primary">PEX39</name>
</gene>
<reference evidence="3" key="2">
    <citation type="submission" date="2025-09" db="UniProtKB">
        <authorList>
            <consortium name="Ensembl"/>
        </authorList>
    </citation>
    <scope>IDENTIFICATION</scope>
</reference>
<dbReference type="PANTHER" id="PTHR40657">
    <property type="entry name" value="HYPOTHETICAL PROTEIN LOC681367"/>
    <property type="match status" value="1"/>
</dbReference>
<name>A0A8C6BHN3_MONMO</name>
<feature type="region of interest" description="Disordered" evidence="1">
    <location>
        <begin position="90"/>
        <end position="149"/>
    </location>
</feature>
<dbReference type="Pfam" id="PF17733">
    <property type="entry name" value="KPWE_dom"/>
    <property type="match status" value="1"/>
</dbReference>
<keyword evidence="4" id="KW-1185">Reference proteome</keyword>
<dbReference type="PANTHER" id="PTHR40657:SF1">
    <property type="entry name" value="RIKEN CDNA 2310039H08 GENE"/>
    <property type="match status" value="1"/>
</dbReference>
<dbReference type="InterPro" id="IPR039995">
    <property type="entry name" value="PEX39"/>
</dbReference>
<organism evidence="3 4">
    <name type="scientific">Monodon monoceros</name>
    <name type="common">Narwhal</name>
    <name type="synonym">Ceratodon monodon</name>
    <dbReference type="NCBI Taxonomy" id="40151"/>
    <lineage>
        <taxon>Eukaryota</taxon>
        <taxon>Metazoa</taxon>
        <taxon>Chordata</taxon>
        <taxon>Craniata</taxon>
        <taxon>Vertebrata</taxon>
        <taxon>Euteleostomi</taxon>
        <taxon>Mammalia</taxon>
        <taxon>Eutheria</taxon>
        <taxon>Laurasiatheria</taxon>
        <taxon>Artiodactyla</taxon>
        <taxon>Whippomorpha</taxon>
        <taxon>Cetacea</taxon>
        <taxon>Odontoceti</taxon>
        <taxon>Monodontidae</taxon>
        <taxon>Monodon</taxon>
    </lineage>
</organism>
<proteinExistence type="predicted"/>
<evidence type="ECO:0000313" key="3">
    <source>
        <dbReference type="Ensembl" id="ENSMMNP00015016716.1"/>
    </source>
</evidence>